<proteinExistence type="predicted"/>
<keyword evidence="2" id="KW-1185">Reference proteome</keyword>
<reference evidence="1" key="1">
    <citation type="submission" date="2017-12" db="EMBL/GenBank/DDBJ databases">
        <title>FDA dAtabase for Regulatory Grade micrObial Sequences (FDA-ARGOS): Supporting development and validation of Infectious Disease Dx tests.</title>
        <authorList>
            <person name="Campos J."/>
            <person name="Goldberg B."/>
            <person name="Tallon L."/>
            <person name="Sadzewicz L."/>
            <person name="Sengamalay N."/>
            <person name="Ott S."/>
            <person name="Godinez A."/>
            <person name="Nagaraj S."/>
            <person name="Vyas G."/>
            <person name="Aluvathingal J."/>
            <person name="Nadendla S."/>
            <person name="Geyer C."/>
            <person name="Nandy P."/>
            <person name="Hobson J."/>
            <person name="Sichtig H."/>
        </authorList>
    </citation>
    <scope>NUCLEOTIDE SEQUENCE</scope>
    <source>
        <strain evidence="1">FDAARGOS_252</strain>
    </source>
</reference>
<organism evidence="1 2">
    <name type="scientific">Paracoccus yeei</name>
    <dbReference type="NCBI Taxonomy" id="147645"/>
    <lineage>
        <taxon>Bacteria</taxon>
        <taxon>Pseudomonadati</taxon>
        <taxon>Pseudomonadota</taxon>
        <taxon>Alphaproteobacteria</taxon>
        <taxon>Rhodobacterales</taxon>
        <taxon>Paracoccaceae</taxon>
        <taxon>Paracoccus</taxon>
    </lineage>
</organism>
<gene>
    <name evidence="1" type="ORF">A6J80_17375</name>
</gene>
<dbReference type="RefSeq" id="WP_080622346.1">
    <property type="nucleotide sequence ID" value="NZ_CAWMZI010000001.1"/>
</dbReference>
<dbReference type="AlphaFoldDB" id="A0A1V0GVH0"/>
<dbReference type="KEGG" id="pye:A6J80_17375"/>
<dbReference type="EMBL" id="CP020442">
    <property type="protein sequence ID" value="ARC37885.1"/>
    <property type="molecule type" value="Genomic_DNA"/>
</dbReference>
<name>A0A1V0GVH0_9RHOB</name>
<evidence type="ECO:0000313" key="1">
    <source>
        <dbReference type="EMBL" id="ARC37885.1"/>
    </source>
</evidence>
<dbReference type="Proteomes" id="UP000191257">
    <property type="component" value="Chromosome"/>
</dbReference>
<evidence type="ECO:0000313" key="2">
    <source>
        <dbReference type="Proteomes" id="UP000191257"/>
    </source>
</evidence>
<protein>
    <submittedName>
        <fullName evidence="1">Uncharacterized protein</fullName>
    </submittedName>
</protein>
<accession>A0A1V0GVH0</accession>
<sequence length="116" mass="12720">MVDVATLTTKDVANGLSLSVRVSRSFTIRARLACWLIGLAGRVIDVPCKVDLHDQGAIAPGDVVHDLWDARSKSRPAKVMTVNSVDEDGMATCVWFDGDAVHRRVYQARSLRKIEA</sequence>